<dbReference type="PROSITE" id="PS50111">
    <property type="entry name" value="CHEMOTAXIS_TRANSDUC_2"/>
    <property type="match status" value="1"/>
</dbReference>
<comment type="caution">
    <text evidence="7">The sequence shown here is derived from an EMBL/GenBank/DDBJ whole genome shotgun (WGS) entry which is preliminary data.</text>
</comment>
<keyword evidence="5" id="KW-0472">Membrane</keyword>
<keyword evidence="3" id="KW-0175">Coiled coil</keyword>
<evidence type="ECO:0000256" key="2">
    <source>
        <dbReference type="PROSITE-ProRule" id="PRU00284"/>
    </source>
</evidence>
<evidence type="ECO:0000256" key="1">
    <source>
        <dbReference type="ARBA" id="ARBA00023224"/>
    </source>
</evidence>
<dbReference type="RefSeq" id="WP_172242887.1">
    <property type="nucleotide sequence ID" value="NZ_BMDD01000002.1"/>
</dbReference>
<dbReference type="Gene3D" id="1.10.287.950">
    <property type="entry name" value="Methyl-accepting chemotaxis protein"/>
    <property type="match status" value="1"/>
</dbReference>
<dbReference type="EMBL" id="BMDD01000002">
    <property type="protein sequence ID" value="GGH76818.1"/>
    <property type="molecule type" value="Genomic_DNA"/>
</dbReference>
<feature type="compositionally biased region" description="Acidic residues" evidence="4">
    <location>
        <begin position="489"/>
        <end position="500"/>
    </location>
</feature>
<feature type="transmembrane region" description="Helical" evidence="5">
    <location>
        <begin position="70"/>
        <end position="86"/>
    </location>
</feature>
<gene>
    <name evidence="7" type="ORF">GCM10007362_19640</name>
</gene>
<feature type="transmembrane region" description="Helical" evidence="5">
    <location>
        <begin position="20"/>
        <end position="39"/>
    </location>
</feature>
<keyword evidence="8" id="KW-1185">Reference proteome</keyword>
<dbReference type="SMART" id="SM00283">
    <property type="entry name" value="MA"/>
    <property type="match status" value="1"/>
</dbReference>
<reference evidence="8" key="1">
    <citation type="journal article" date="2019" name="Int. J. Syst. Evol. Microbiol.">
        <title>The Global Catalogue of Microorganisms (GCM) 10K type strain sequencing project: providing services to taxonomists for standard genome sequencing and annotation.</title>
        <authorList>
            <consortium name="The Broad Institute Genomics Platform"/>
            <consortium name="The Broad Institute Genome Sequencing Center for Infectious Disease"/>
            <person name="Wu L."/>
            <person name="Ma J."/>
        </authorList>
    </citation>
    <scope>NUCLEOTIDE SEQUENCE [LARGE SCALE GENOMIC DNA]</scope>
    <source>
        <strain evidence="8">CCM 8702</strain>
    </source>
</reference>
<feature type="transmembrane region" description="Helical" evidence="5">
    <location>
        <begin position="115"/>
        <end position="131"/>
    </location>
</feature>
<keyword evidence="5" id="KW-1133">Transmembrane helix</keyword>
<feature type="transmembrane region" description="Helical" evidence="5">
    <location>
        <begin position="45"/>
        <end position="63"/>
    </location>
</feature>
<dbReference type="Pfam" id="PF00015">
    <property type="entry name" value="MCPsignal"/>
    <property type="match status" value="1"/>
</dbReference>
<keyword evidence="5" id="KW-0812">Transmembrane</keyword>
<evidence type="ECO:0000256" key="3">
    <source>
        <dbReference type="SAM" id="Coils"/>
    </source>
</evidence>
<keyword evidence="1 2" id="KW-0807">Transducer</keyword>
<protein>
    <recommendedName>
        <fullName evidence="6">Methyl-accepting transducer domain-containing protein</fullName>
    </recommendedName>
</protein>
<proteinExistence type="predicted"/>
<organism evidence="7 8">
    <name type="scientific">Saccharibacillus endophyticus</name>
    <dbReference type="NCBI Taxonomy" id="2060666"/>
    <lineage>
        <taxon>Bacteria</taxon>
        <taxon>Bacillati</taxon>
        <taxon>Bacillota</taxon>
        <taxon>Bacilli</taxon>
        <taxon>Bacillales</taxon>
        <taxon>Paenibacillaceae</taxon>
        <taxon>Saccharibacillus</taxon>
    </lineage>
</organism>
<feature type="region of interest" description="Disordered" evidence="4">
    <location>
        <begin position="487"/>
        <end position="506"/>
    </location>
</feature>
<dbReference type="InterPro" id="IPR004089">
    <property type="entry name" value="MCPsignal_dom"/>
</dbReference>
<evidence type="ECO:0000313" key="8">
    <source>
        <dbReference type="Proteomes" id="UP000605427"/>
    </source>
</evidence>
<feature type="coiled-coil region" evidence="3">
    <location>
        <begin position="164"/>
        <end position="202"/>
    </location>
</feature>
<feature type="transmembrane region" description="Helical" evidence="5">
    <location>
        <begin position="143"/>
        <end position="160"/>
    </location>
</feature>
<dbReference type="PANTHER" id="PTHR32089">
    <property type="entry name" value="METHYL-ACCEPTING CHEMOTAXIS PROTEIN MCPB"/>
    <property type="match status" value="1"/>
</dbReference>
<evidence type="ECO:0000256" key="4">
    <source>
        <dbReference type="SAM" id="MobiDB-lite"/>
    </source>
</evidence>
<evidence type="ECO:0000256" key="5">
    <source>
        <dbReference type="SAM" id="Phobius"/>
    </source>
</evidence>
<accession>A0ABQ1ZRB7</accession>
<evidence type="ECO:0000313" key="7">
    <source>
        <dbReference type="EMBL" id="GGH76818.1"/>
    </source>
</evidence>
<sequence length="506" mass="55006">MKDWNKLRYEDLRLKNRLVFYSLAIIAALVVLMYLSVEMEASDRYILMAGDLTCAIAVGIMHFGRKKENAIPYVALGVLALTHTAANLIVPSPVNIVPVYLLLVLSLVYMQRGPLYVGFAGAALMLTTYIQSGSTFGLEKDHIVAHLFFFVIISVILFNFQRIANRMFRQVAELQQETQKLLERTERQSASLRENVRVVSDNMEVVSAGSRENATSFDEMNIAVQEVTHGAVSQNELLGGVTESIRVSGDQLGGLMESLRQLREKSGAAADSSHRGDEIVEGLHRLIGEFESQVRAAADEVNRLAGQVSASSELIGTIQEISSQTNLLSLNASIEAARAGESGRGFAVVADEIRKLADLSAKAAEQISGNLTLVGGHSDITQRSMQSIAVRMQECMGMVSETRDVFASITSAVDQVSESVLHCDDQIGTVRASSDEIERSSESLAAIGEQSTAAMQQVSASLVELVRKNADILERIRHNEAALRGMIDESAESASGDEDQPQARLG</sequence>
<dbReference type="Proteomes" id="UP000605427">
    <property type="component" value="Unassembled WGS sequence"/>
</dbReference>
<evidence type="ECO:0000259" key="6">
    <source>
        <dbReference type="PROSITE" id="PS50111"/>
    </source>
</evidence>
<dbReference type="SUPFAM" id="SSF58104">
    <property type="entry name" value="Methyl-accepting chemotaxis protein (MCP) signaling domain"/>
    <property type="match status" value="1"/>
</dbReference>
<name>A0ABQ1ZRB7_9BACL</name>
<dbReference type="PANTHER" id="PTHR32089:SF114">
    <property type="entry name" value="METHYL-ACCEPTING CHEMOTAXIS PROTEIN MCPB"/>
    <property type="match status" value="1"/>
</dbReference>
<feature type="domain" description="Methyl-accepting transducer" evidence="6">
    <location>
        <begin position="209"/>
        <end position="459"/>
    </location>
</feature>